<comment type="caution">
    <text evidence="1">The sequence shown here is derived from an EMBL/GenBank/DDBJ whole genome shotgun (WGS) entry which is preliminary data.</text>
</comment>
<dbReference type="AlphaFoldDB" id="A0A1J5PJI6"/>
<name>A0A1J5PJI6_9ZZZZ</name>
<proteinExistence type="predicted"/>
<protein>
    <submittedName>
        <fullName evidence="1">Uncharacterized protein</fullName>
    </submittedName>
</protein>
<sequence>MANVSTDSGRAGKANLCVHVGAIHIYLAAVCMNDLTNLNDRFFKHAVG</sequence>
<gene>
    <name evidence="1" type="ORF">GALL_507190</name>
</gene>
<reference evidence="1" key="1">
    <citation type="submission" date="2016-10" db="EMBL/GenBank/DDBJ databases">
        <title>Sequence of Gallionella enrichment culture.</title>
        <authorList>
            <person name="Poehlein A."/>
            <person name="Muehling M."/>
            <person name="Daniel R."/>
        </authorList>
    </citation>
    <scope>NUCLEOTIDE SEQUENCE</scope>
</reference>
<organism evidence="1">
    <name type="scientific">mine drainage metagenome</name>
    <dbReference type="NCBI Taxonomy" id="410659"/>
    <lineage>
        <taxon>unclassified sequences</taxon>
        <taxon>metagenomes</taxon>
        <taxon>ecological metagenomes</taxon>
    </lineage>
</organism>
<evidence type="ECO:0000313" key="1">
    <source>
        <dbReference type="EMBL" id="OIQ67700.1"/>
    </source>
</evidence>
<dbReference type="EMBL" id="MLJW01005758">
    <property type="protein sequence ID" value="OIQ67700.1"/>
    <property type="molecule type" value="Genomic_DNA"/>
</dbReference>
<accession>A0A1J5PJI6</accession>